<dbReference type="AlphaFoldDB" id="A0AAD5JNC4"/>
<sequence length="86" mass="10112">MATCIIIILHNMIVEDERDNYGVQNDESFDYEQCSFTVSQSYNSSNVSSFIHMCPVYSTIFLFIDTFPPHTYNIMIYYYDSLHSIK</sequence>
<keyword evidence="2" id="KW-1185">Reference proteome</keyword>
<name>A0AAD5JNC4_9FUNG</name>
<evidence type="ECO:0000313" key="2">
    <source>
        <dbReference type="Proteomes" id="UP001209540"/>
    </source>
</evidence>
<evidence type="ECO:0000313" key="1">
    <source>
        <dbReference type="EMBL" id="KAI9246063.1"/>
    </source>
</evidence>
<comment type="caution">
    <text evidence="1">The sequence shown here is derived from an EMBL/GenBank/DDBJ whole genome shotgun (WGS) entry which is preliminary data.</text>
</comment>
<dbReference type="Proteomes" id="UP001209540">
    <property type="component" value="Unassembled WGS sequence"/>
</dbReference>
<protein>
    <submittedName>
        <fullName evidence="1">Uncharacterized protein</fullName>
    </submittedName>
</protein>
<organism evidence="1 2">
    <name type="scientific">Phascolomyces articulosus</name>
    <dbReference type="NCBI Taxonomy" id="60185"/>
    <lineage>
        <taxon>Eukaryota</taxon>
        <taxon>Fungi</taxon>
        <taxon>Fungi incertae sedis</taxon>
        <taxon>Mucoromycota</taxon>
        <taxon>Mucoromycotina</taxon>
        <taxon>Mucoromycetes</taxon>
        <taxon>Mucorales</taxon>
        <taxon>Lichtheimiaceae</taxon>
        <taxon>Phascolomyces</taxon>
    </lineage>
</organism>
<proteinExistence type="predicted"/>
<accession>A0AAD5JNC4</accession>
<gene>
    <name evidence="1" type="ORF">BDA99DRAFT_527380</name>
</gene>
<reference evidence="1" key="2">
    <citation type="submission" date="2023-02" db="EMBL/GenBank/DDBJ databases">
        <authorList>
            <consortium name="DOE Joint Genome Institute"/>
            <person name="Mondo S.J."/>
            <person name="Chang Y."/>
            <person name="Wang Y."/>
            <person name="Ahrendt S."/>
            <person name="Andreopoulos W."/>
            <person name="Barry K."/>
            <person name="Beard J."/>
            <person name="Benny G.L."/>
            <person name="Blankenship S."/>
            <person name="Bonito G."/>
            <person name="Cuomo C."/>
            <person name="Desiro A."/>
            <person name="Gervers K.A."/>
            <person name="Hundley H."/>
            <person name="Kuo A."/>
            <person name="LaButti K."/>
            <person name="Lang B.F."/>
            <person name="Lipzen A."/>
            <person name="O'Donnell K."/>
            <person name="Pangilinan J."/>
            <person name="Reynolds N."/>
            <person name="Sandor L."/>
            <person name="Smith M.W."/>
            <person name="Tsang A."/>
            <person name="Grigoriev I.V."/>
            <person name="Stajich J.E."/>
            <person name="Spatafora J.W."/>
        </authorList>
    </citation>
    <scope>NUCLEOTIDE SEQUENCE</scope>
    <source>
        <strain evidence="1">RSA 2281</strain>
    </source>
</reference>
<dbReference type="EMBL" id="JAIXMP010000048">
    <property type="protein sequence ID" value="KAI9246063.1"/>
    <property type="molecule type" value="Genomic_DNA"/>
</dbReference>
<reference evidence="1" key="1">
    <citation type="journal article" date="2022" name="IScience">
        <title>Evolution of zygomycete secretomes and the origins of terrestrial fungal ecologies.</title>
        <authorList>
            <person name="Chang Y."/>
            <person name="Wang Y."/>
            <person name="Mondo S."/>
            <person name="Ahrendt S."/>
            <person name="Andreopoulos W."/>
            <person name="Barry K."/>
            <person name="Beard J."/>
            <person name="Benny G.L."/>
            <person name="Blankenship S."/>
            <person name="Bonito G."/>
            <person name="Cuomo C."/>
            <person name="Desiro A."/>
            <person name="Gervers K.A."/>
            <person name="Hundley H."/>
            <person name="Kuo A."/>
            <person name="LaButti K."/>
            <person name="Lang B.F."/>
            <person name="Lipzen A."/>
            <person name="O'Donnell K."/>
            <person name="Pangilinan J."/>
            <person name="Reynolds N."/>
            <person name="Sandor L."/>
            <person name="Smith M.E."/>
            <person name="Tsang A."/>
            <person name="Grigoriev I.V."/>
            <person name="Stajich J.E."/>
            <person name="Spatafora J.W."/>
        </authorList>
    </citation>
    <scope>NUCLEOTIDE SEQUENCE</scope>
    <source>
        <strain evidence="1">RSA 2281</strain>
    </source>
</reference>